<dbReference type="AlphaFoldDB" id="A0A340XQM3"/>
<dbReference type="PANTHER" id="PTHR23099">
    <property type="entry name" value="TRANSCRIPTIONAL REGULATOR"/>
    <property type="match status" value="1"/>
</dbReference>
<dbReference type="InParanoid" id="A0A340XQM3"/>
<proteinExistence type="predicted"/>
<dbReference type="CTD" id="93953"/>
<evidence type="ECO:0000313" key="4">
    <source>
        <dbReference type="RefSeq" id="XP_007461649.1"/>
    </source>
</evidence>
<dbReference type="STRING" id="118797.A0A340XQM3"/>
<gene>
    <name evidence="4" type="primary">ACRC</name>
</gene>
<evidence type="ECO:0000259" key="2">
    <source>
        <dbReference type="SMART" id="SM00731"/>
    </source>
</evidence>
<dbReference type="SMART" id="SM00731">
    <property type="entry name" value="SprT"/>
    <property type="match status" value="1"/>
</dbReference>
<protein>
    <submittedName>
        <fullName evidence="4">Acidic repeat-containing protein</fullName>
    </submittedName>
</protein>
<dbReference type="InterPro" id="IPR006640">
    <property type="entry name" value="SprT-like_domain"/>
</dbReference>
<feature type="domain" description="SprT-like" evidence="2">
    <location>
        <begin position="272"/>
        <end position="430"/>
    </location>
</feature>
<dbReference type="GeneID" id="103074077"/>
<feature type="compositionally biased region" description="Acidic residues" evidence="1">
    <location>
        <begin position="130"/>
        <end position="139"/>
    </location>
</feature>
<evidence type="ECO:0000313" key="3">
    <source>
        <dbReference type="Proteomes" id="UP000265300"/>
    </source>
</evidence>
<accession>A0A340XQM3</accession>
<sequence length="477" mass="54434">MSKAEDGRWKNQDDCCILTVDSSSDEELDYVVSGMNVQKRNISYVVINSDSDDEYLCEQKRAKIAEIHSKGKYTTNLEKVQPHHAQSSQDENEILEVSDTDEQPPQESPVLITDDDDDDDHNDLQGPVLIEDDLCDEDQTPSNEKKKNEFAISLHKSSYDVGKQDLGENVCQPPSDEPKAEIEISLGKLSSDEEPVRLVAKPRKRKNKTRSIPVTSVVKRAKKHGPLKKKFGAAKFEKCEPGHSECKIPGCFLRGIENLKQYSGKNFKQNKDELVQKIYALCNSSVFDKKMPEKIDIGWNKKMLRTAGLCTTGEIRYPKRERYAKIEISQKVCDSADRLRDTLIHEICHAASWLLDGIRDSHGDAWKYYARKLNMVHPELPKVTRCHNYKINYRIHYECTECKFRVGRYTRSLDTERFICARCQGSLAVLPLTRKDGTPIEPHVRPFANPTCISLVRACVTSNMNNHYSLVTYDTLT</sequence>
<dbReference type="PANTHER" id="PTHR23099:SF0">
    <property type="entry name" value="GERM CELL NUCLEAR ACIDIC PROTEIN"/>
    <property type="match status" value="1"/>
</dbReference>
<keyword evidence="3" id="KW-1185">Reference proteome</keyword>
<organism evidence="3 4">
    <name type="scientific">Lipotes vexillifer</name>
    <name type="common">Yangtze river dolphin</name>
    <dbReference type="NCBI Taxonomy" id="118797"/>
    <lineage>
        <taxon>Eukaryota</taxon>
        <taxon>Metazoa</taxon>
        <taxon>Chordata</taxon>
        <taxon>Craniata</taxon>
        <taxon>Vertebrata</taxon>
        <taxon>Euteleostomi</taxon>
        <taxon>Mammalia</taxon>
        <taxon>Eutheria</taxon>
        <taxon>Laurasiatheria</taxon>
        <taxon>Artiodactyla</taxon>
        <taxon>Whippomorpha</taxon>
        <taxon>Cetacea</taxon>
        <taxon>Odontoceti</taxon>
        <taxon>Lipotidae</taxon>
        <taxon>Lipotes</taxon>
    </lineage>
</organism>
<name>A0A340XQM3_LIPVE</name>
<dbReference type="GO" id="GO:0006974">
    <property type="term" value="P:DNA damage response"/>
    <property type="evidence" value="ECO:0007669"/>
    <property type="project" value="UniProtKB-ARBA"/>
</dbReference>
<dbReference type="KEGG" id="lve:103074077"/>
<reference evidence="4" key="1">
    <citation type="submission" date="2025-08" db="UniProtKB">
        <authorList>
            <consortium name="RefSeq"/>
        </authorList>
    </citation>
    <scope>IDENTIFICATION</scope>
</reference>
<feature type="compositionally biased region" description="Acidic residues" evidence="1">
    <location>
        <begin position="90"/>
        <end position="104"/>
    </location>
</feature>
<evidence type="ECO:0000256" key="1">
    <source>
        <dbReference type="SAM" id="MobiDB-lite"/>
    </source>
</evidence>
<dbReference type="Proteomes" id="UP000265300">
    <property type="component" value="Unplaced"/>
</dbReference>
<feature type="region of interest" description="Disordered" evidence="1">
    <location>
        <begin position="80"/>
        <end position="149"/>
    </location>
</feature>
<dbReference type="Pfam" id="PF10263">
    <property type="entry name" value="SprT-like"/>
    <property type="match status" value="1"/>
</dbReference>
<feature type="compositionally biased region" description="Polar residues" evidence="1">
    <location>
        <begin position="80"/>
        <end position="89"/>
    </location>
</feature>
<dbReference type="OrthoDB" id="20772at2759"/>
<dbReference type="GO" id="GO:0005634">
    <property type="term" value="C:nucleus"/>
    <property type="evidence" value="ECO:0007669"/>
    <property type="project" value="TreeGrafter"/>
</dbReference>
<dbReference type="RefSeq" id="XP_007461649.1">
    <property type="nucleotide sequence ID" value="XM_007461587.1"/>
</dbReference>